<sequence length="179" mass="20718">MFDFQPTLSGDLLTLRPQVEEDWDALFAVASDPAIWAMHPMRERYREPVFRKFFEEALADHGGLVARDRADNRVFGFSRYSELFTNPGEVEIGWTFLACDRWGGGWNREMKRLMLTHAFGFYDTVIFRIGDENFRSRKAVEKIGGVLTDRVQEYRIGDAVIRHVTYAIAKRDFTDGPLA</sequence>
<keyword evidence="2" id="KW-0012">Acyltransferase</keyword>
<feature type="domain" description="N-acetyltransferase" evidence="1">
    <location>
        <begin position="13"/>
        <end position="171"/>
    </location>
</feature>
<dbReference type="GO" id="GO:0016747">
    <property type="term" value="F:acyltransferase activity, transferring groups other than amino-acyl groups"/>
    <property type="evidence" value="ECO:0007669"/>
    <property type="project" value="InterPro"/>
</dbReference>
<dbReference type="PANTHER" id="PTHR43610">
    <property type="entry name" value="BLL6696 PROTEIN"/>
    <property type="match status" value="1"/>
</dbReference>
<dbReference type="EMBL" id="CZQE01000304">
    <property type="protein sequence ID" value="CUS45819.1"/>
    <property type="molecule type" value="Genomic_DNA"/>
</dbReference>
<reference evidence="2" key="1">
    <citation type="submission" date="2015-10" db="EMBL/GenBank/DDBJ databases">
        <authorList>
            <person name="Gilbert D.G."/>
        </authorList>
    </citation>
    <scope>NUCLEOTIDE SEQUENCE</scope>
</reference>
<organism evidence="2">
    <name type="scientific">hydrothermal vent metagenome</name>
    <dbReference type="NCBI Taxonomy" id="652676"/>
    <lineage>
        <taxon>unclassified sequences</taxon>
        <taxon>metagenomes</taxon>
        <taxon>ecological metagenomes</taxon>
    </lineage>
</organism>
<dbReference type="Gene3D" id="3.40.630.30">
    <property type="match status" value="1"/>
</dbReference>
<dbReference type="EC" id="2.3.1.1" evidence="2"/>
<keyword evidence="2" id="KW-0808">Transferase</keyword>
<dbReference type="AlphaFoldDB" id="A0A160TQ45"/>
<evidence type="ECO:0000259" key="1">
    <source>
        <dbReference type="PROSITE" id="PS51186"/>
    </source>
</evidence>
<evidence type="ECO:0000313" key="2">
    <source>
        <dbReference type="EMBL" id="CUS45819.1"/>
    </source>
</evidence>
<gene>
    <name evidence="2" type="ORF">MGWOODY_Smn2016</name>
</gene>
<proteinExistence type="predicted"/>
<dbReference type="Pfam" id="PF13302">
    <property type="entry name" value="Acetyltransf_3"/>
    <property type="match status" value="1"/>
</dbReference>
<dbReference type="SUPFAM" id="SSF55729">
    <property type="entry name" value="Acyl-CoA N-acyltransferases (Nat)"/>
    <property type="match status" value="1"/>
</dbReference>
<dbReference type="PANTHER" id="PTHR43610:SF1">
    <property type="entry name" value="N-ACETYLTRANSFERASE DOMAIN-CONTAINING PROTEIN"/>
    <property type="match status" value="1"/>
</dbReference>
<protein>
    <submittedName>
        <fullName evidence="2">N-acetylglutamate synthase</fullName>
        <ecNumber evidence="2">2.3.1.1</ecNumber>
    </submittedName>
</protein>
<name>A0A160TQ45_9ZZZZ</name>
<dbReference type="InterPro" id="IPR000182">
    <property type="entry name" value="GNAT_dom"/>
</dbReference>
<accession>A0A160TQ45</accession>
<dbReference type="InterPro" id="IPR016181">
    <property type="entry name" value="Acyl_CoA_acyltransferase"/>
</dbReference>
<dbReference type="PROSITE" id="PS51186">
    <property type="entry name" value="GNAT"/>
    <property type="match status" value="1"/>
</dbReference>